<comment type="similarity">
    <text evidence="9">Belongs to the glycosyltransferase 2 family. CrtQ subfamily.</text>
</comment>
<organism evidence="13 14">
    <name type="scientific">Pontibacillus salicampi</name>
    <dbReference type="NCBI Taxonomy" id="1449801"/>
    <lineage>
        <taxon>Bacteria</taxon>
        <taxon>Bacillati</taxon>
        <taxon>Bacillota</taxon>
        <taxon>Bacilli</taxon>
        <taxon>Bacillales</taxon>
        <taxon>Bacillaceae</taxon>
        <taxon>Pontibacillus</taxon>
    </lineage>
</organism>
<evidence type="ECO:0000256" key="3">
    <source>
        <dbReference type="ARBA" id="ARBA00022676"/>
    </source>
</evidence>
<keyword evidence="3 13" id="KW-0328">Glycosyltransferase</keyword>
<evidence type="ECO:0000256" key="2">
    <source>
        <dbReference type="ARBA" id="ARBA00022475"/>
    </source>
</evidence>
<evidence type="ECO:0000256" key="4">
    <source>
        <dbReference type="ARBA" id="ARBA00022679"/>
    </source>
</evidence>
<keyword evidence="6 11" id="KW-0472">Membrane</keyword>
<dbReference type="Gene3D" id="3.90.550.10">
    <property type="entry name" value="Spore Coat Polysaccharide Biosynthesis Protein SpsA, Chain A"/>
    <property type="match status" value="1"/>
</dbReference>
<name>A0ABV6LIG6_9BACI</name>
<evidence type="ECO:0000259" key="12">
    <source>
        <dbReference type="Pfam" id="PF00535"/>
    </source>
</evidence>
<dbReference type="PANTHER" id="PTHR43646">
    <property type="entry name" value="GLYCOSYLTRANSFERASE"/>
    <property type="match status" value="1"/>
</dbReference>
<keyword evidence="11" id="KW-1133">Transmembrane helix</keyword>
<comment type="subcellular location">
    <subcellularLocation>
        <location evidence="1">Cell membrane</location>
    </subcellularLocation>
</comment>
<dbReference type="Pfam" id="PF00535">
    <property type="entry name" value="Glycos_transf_2"/>
    <property type="match status" value="1"/>
</dbReference>
<dbReference type="EMBL" id="JBHLTP010000002">
    <property type="protein sequence ID" value="MFC0522200.1"/>
    <property type="molecule type" value="Genomic_DNA"/>
</dbReference>
<keyword evidence="4 13" id="KW-0808">Transferase</keyword>
<evidence type="ECO:0000256" key="10">
    <source>
        <dbReference type="ARBA" id="ARBA00040345"/>
    </source>
</evidence>
<feature type="transmembrane region" description="Helical" evidence="11">
    <location>
        <begin position="309"/>
        <end position="327"/>
    </location>
</feature>
<evidence type="ECO:0000256" key="7">
    <source>
        <dbReference type="ARBA" id="ARBA00037281"/>
    </source>
</evidence>
<evidence type="ECO:0000256" key="6">
    <source>
        <dbReference type="ARBA" id="ARBA00023136"/>
    </source>
</evidence>
<dbReference type="Proteomes" id="UP001589836">
    <property type="component" value="Unassembled WGS sequence"/>
</dbReference>
<reference evidence="13 14" key="1">
    <citation type="submission" date="2024-09" db="EMBL/GenBank/DDBJ databases">
        <authorList>
            <person name="Sun Q."/>
            <person name="Mori K."/>
        </authorList>
    </citation>
    <scope>NUCLEOTIDE SEQUENCE [LARGE SCALE GENOMIC DNA]</scope>
    <source>
        <strain evidence="13 14">NCAIM B.02529</strain>
    </source>
</reference>
<feature type="transmembrane region" description="Helical" evidence="11">
    <location>
        <begin position="334"/>
        <end position="354"/>
    </location>
</feature>
<evidence type="ECO:0000256" key="5">
    <source>
        <dbReference type="ARBA" id="ARBA00022746"/>
    </source>
</evidence>
<evidence type="ECO:0000256" key="1">
    <source>
        <dbReference type="ARBA" id="ARBA00004236"/>
    </source>
</evidence>
<comment type="function">
    <text evidence="7">Catalyzes the glycosylation of 4,4'-diaponeurosporenoate, i.e. the esterification of glucose at the C1'' position with the carboxyl group of 4,4'-diaponeurosporenic acid, to form glycosyl-4,4'-diaponeurosporenoate. This is a step in the biosynthesis of staphyloxanthin, an orange pigment present in most staphylococci strains.</text>
</comment>
<sequence>MHMYTVLAVFSVLEGILLVWLMCNTFFLPKLPSEERKTTTSELVSILIPLRNEEAHVPDLIVNLKSITYPNIEILLLDDQSTDATKALLEEHIQGDSRFTIIPGVPLPDGWNGKVHACHRLSKQARGAHLFFIDADVRVSATIVEQTLAFMNNNKADMISGFPRYITKPLVQLLVTMQHFIIQLHLPLFLANKTGRTSTTAACGQFIAFKRSIYDYIGGHKAVYASLLEDVELARLVKKHSGRMILANISDNVECYMYPSLQSAWEGFTKNIFVGIGKSKAGALTLSLFYCLFYVMPFMLFLYSLGTDFYYAIPFLIIVLHKLVVDLRSRTNPLFSLGISLSAVMLMGVLWSSMYKAITGKAYTWKGRFYS</sequence>
<accession>A0ABV6LIG6</accession>
<evidence type="ECO:0000256" key="9">
    <source>
        <dbReference type="ARBA" id="ARBA00038120"/>
    </source>
</evidence>
<evidence type="ECO:0000313" key="14">
    <source>
        <dbReference type="Proteomes" id="UP001589836"/>
    </source>
</evidence>
<protein>
    <recommendedName>
        <fullName evidence="10">4,4'-diaponeurosporenoate glycosyltransferase</fullName>
    </recommendedName>
</protein>
<keyword evidence="5" id="KW-0125">Carotenoid biosynthesis</keyword>
<evidence type="ECO:0000313" key="13">
    <source>
        <dbReference type="EMBL" id="MFC0522200.1"/>
    </source>
</evidence>
<keyword evidence="11" id="KW-0812">Transmembrane</keyword>
<dbReference type="InterPro" id="IPR001173">
    <property type="entry name" value="Glyco_trans_2-like"/>
</dbReference>
<dbReference type="InterPro" id="IPR029044">
    <property type="entry name" value="Nucleotide-diphossugar_trans"/>
</dbReference>
<keyword evidence="14" id="KW-1185">Reference proteome</keyword>
<feature type="domain" description="Glycosyltransferase 2-like" evidence="12">
    <location>
        <begin position="45"/>
        <end position="216"/>
    </location>
</feature>
<comment type="caution">
    <text evidence="13">The sequence shown here is derived from an EMBL/GenBank/DDBJ whole genome shotgun (WGS) entry which is preliminary data.</text>
</comment>
<proteinExistence type="inferred from homology"/>
<dbReference type="CDD" id="cd00761">
    <property type="entry name" value="Glyco_tranf_GTA_type"/>
    <property type="match status" value="1"/>
</dbReference>
<keyword evidence="2" id="KW-1003">Cell membrane</keyword>
<dbReference type="PANTHER" id="PTHR43646:SF2">
    <property type="entry name" value="GLYCOSYLTRANSFERASE 2-LIKE DOMAIN-CONTAINING PROTEIN"/>
    <property type="match status" value="1"/>
</dbReference>
<gene>
    <name evidence="13" type="ORF">ACFFGV_01175</name>
</gene>
<evidence type="ECO:0000256" key="8">
    <source>
        <dbReference type="ARBA" id="ARBA00037904"/>
    </source>
</evidence>
<comment type="pathway">
    <text evidence="8">Carotenoid biosynthesis; staphyloxanthin biosynthesis; staphyloxanthin from farnesyl diphosphate: step 4/5.</text>
</comment>
<dbReference type="RefSeq" id="WP_377344724.1">
    <property type="nucleotide sequence ID" value="NZ_JBHLTP010000002.1"/>
</dbReference>
<evidence type="ECO:0000256" key="11">
    <source>
        <dbReference type="SAM" id="Phobius"/>
    </source>
</evidence>
<dbReference type="SUPFAM" id="SSF53448">
    <property type="entry name" value="Nucleotide-diphospho-sugar transferases"/>
    <property type="match status" value="1"/>
</dbReference>
<feature type="transmembrane region" description="Helical" evidence="11">
    <location>
        <begin position="6"/>
        <end position="28"/>
    </location>
</feature>
<dbReference type="GO" id="GO:0016757">
    <property type="term" value="F:glycosyltransferase activity"/>
    <property type="evidence" value="ECO:0007669"/>
    <property type="project" value="UniProtKB-KW"/>
</dbReference>